<evidence type="ECO:0000313" key="1">
    <source>
        <dbReference type="EMBL" id="OEO28576.1"/>
    </source>
</evidence>
<reference evidence="1 2" key="1">
    <citation type="journal article" date="2015" name="Genome Announc.">
        <title>Genome Assemblies of Three Soil-Associated Devosia species: D. insulae, D. limi, and D. soli.</title>
        <authorList>
            <person name="Hassan Y.I."/>
            <person name="Lepp D."/>
            <person name="Zhou T."/>
        </authorList>
    </citation>
    <scope>NUCLEOTIDE SEQUENCE [LARGE SCALE GENOMIC DNA]</scope>
    <source>
        <strain evidence="1 2">DS-56</strain>
    </source>
</reference>
<organism evidence="1 2">
    <name type="scientific">Devosia insulae DS-56</name>
    <dbReference type="NCBI Taxonomy" id="1116389"/>
    <lineage>
        <taxon>Bacteria</taxon>
        <taxon>Pseudomonadati</taxon>
        <taxon>Pseudomonadota</taxon>
        <taxon>Alphaproteobacteria</taxon>
        <taxon>Hyphomicrobiales</taxon>
        <taxon>Devosiaceae</taxon>
        <taxon>Devosia</taxon>
    </lineage>
</organism>
<accession>A0A1E5XIZ8</accession>
<dbReference type="RefSeq" id="WP_069912061.1">
    <property type="nucleotide sequence ID" value="NZ_LAJE02000363.1"/>
</dbReference>
<sequence length="182" mass="19815">MTLRLMGANPCVTLYDGERATAYASIWRVDWSLRGAGQALVLGVPGRIRIIAPDLELGAWLGAEFNRHIRSVSADIAWSEPEFTIAPVRFDLDLGAGLSASADDVTVEITGPIERYLTRKDDYDLGGTPNILSTVWIPCREGRITVDGTQLAGSIRLDASQPMSSAFIAEAEVWCTADHPRK</sequence>
<dbReference type="OrthoDB" id="7187120at2"/>
<dbReference type="EMBL" id="LAJE02000363">
    <property type="protein sequence ID" value="OEO28576.1"/>
    <property type="molecule type" value="Genomic_DNA"/>
</dbReference>
<protein>
    <submittedName>
        <fullName evidence="1">Uncharacterized protein</fullName>
    </submittedName>
</protein>
<dbReference type="Proteomes" id="UP000095463">
    <property type="component" value="Unassembled WGS sequence"/>
</dbReference>
<keyword evidence="2" id="KW-1185">Reference proteome</keyword>
<name>A0A1E5XIZ8_9HYPH</name>
<gene>
    <name evidence="1" type="ORF">VW23_003810</name>
</gene>
<evidence type="ECO:0000313" key="2">
    <source>
        <dbReference type="Proteomes" id="UP000095463"/>
    </source>
</evidence>
<dbReference type="AlphaFoldDB" id="A0A1E5XIZ8"/>
<proteinExistence type="predicted"/>
<comment type="caution">
    <text evidence="1">The sequence shown here is derived from an EMBL/GenBank/DDBJ whole genome shotgun (WGS) entry which is preliminary data.</text>
</comment>